<dbReference type="EMBL" id="JAQIZZ010000008">
    <property type="protein sequence ID" value="KAJ5525096.1"/>
    <property type="molecule type" value="Genomic_DNA"/>
</dbReference>
<protein>
    <submittedName>
        <fullName evidence="2">Uncharacterized protein</fullName>
    </submittedName>
</protein>
<name>A0AAD6G9G1_9EURO</name>
<reference evidence="2 3" key="1">
    <citation type="journal article" date="2023" name="IMA Fungus">
        <title>Comparative genomic study of the Penicillium genus elucidates a diverse pangenome and 15 lateral gene transfer events.</title>
        <authorList>
            <person name="Petersen C."/>
            <person name="Sorensen T."/>
            <person name="Nielsen M.R."/>
            <person name="Sondergaard T.E."/>
            <person name="Sorensen J.L."/>
            <person name="Fitzpatrick D.A."/>
            <person name="Frisvad J.C."/>
            <person name="Nielsen K.L."/>
        </authorList>
    </citation>
    <scope>NUCLEOTIDE SEQUENCE [LARGE SCALE GENOMIC DNA]</scope>
    <source>
        <strain evidence="2 3">IBT 35679</strain>
    </source>
</reference>
<dbReference type="Proteomes" id="UP001220324">
    <property type="component" value="Unassembled WGS sequence"/>
</dbReference>
<evidence type="ECO:0000313" key="3">
    <source>
        <dbReference type="Proteomes" id="UP001220324"/>
    </source>
</evidence>
<comment type="caution">
    <text evidence="2">The sequence shown here is derived from an EMBL/GenBank/DDBJ whole genome shotgun (WGS) entry which is preliminary data.</text>
</comment>
<accession>A0AAD6G9G1</accession>
<feature type="region of interest" description="Disordered" evidence="1">
    <location>
        <begin position="349"/>
        <end position="370"/>
    </location>
</feature>
<dbReference type="AlphaFoldDB" id="A0AAD6G9G1"/>
<organism evidence="2 3">
    <name type="scientific">Penicillium frequentans</name>
    <dbReference type="NCBI Taxonomy" id="3151616"/>
    <lineage>
        <taxon>Eukaryota</taxon>
        <taxon>Fungi</taxon>
        <taxon>Dikarya</taxon>
        <taxon>Ascomycota</taxon>
        <taxon>Pezizomycotina</taxon>
        <taxon>Eurotiomycetes</taxon>
        <taxon>Eurotiomycetidae</taxon>
        <taxon>Eurotiales</taxon>
        <taxon>Aspergillaceae</taxon>
        <taxon>Penicillium</taxon>
    </lineage>
</organism>
<evidence type="ECO:0000313" key="2">
    <source>
        <dbReference type="EMBL" id="KAJ5525096.1"/>
    </source>
</evidence>
<feature type="compositionally biased region" description="Basic and acidic residues" evidence="1">
    <location>
        <begin position="349"/>
        <end position="363"/>
    </location>
</feature>
<evidence type="ECO:0000256" key="1">
    <source>
        <dbReference type="SAM" id="MobiDB-lite"/>
    </source>
</evidence>
<gene>
    <name evidence="2" type="ORF">N7494_011746</name>
</gene>
<keyword evidence="3" id="KW-1185">Reference proteome</keyword>
<sequence>MRSVAQYSLYAQTDFSRGPHWNHESPFLPVDWETTQERGAPSLKHAAMKRVLRDQSALKVEMFEHVPWLIAEYLWDCLGKCMKRTLHMWKIMTTVYPAFRKEYPCYHMETVTCKQPLRKNYFEIMNSEDCVWRGILSFPSNLAEVADFVAIANVKNLVALQINPTFDVENPAWTGDRGITNADGIQDGVIRGWLEMAESQGSFRHMRFLRMEGQNKLTPHVLPLLRKLPQLQHIVISKCDLFTKKFKANHKVKGQDVIEVDGWIVRRQDWIVQKEGLEKAKQAEATQEMYNDGRSLDSQHFTGMELLTPYSLSLDTPVMELDISRRYGLSFVENPAQLFVLVRATCEPQAEKRRPPEMTERPGSKKRVMKDRGQDLAGILGQFM</sequence>
<proteinExistence type="predicted"/>